<dbReference type="InterPro" id="IPR036218">
    <property type="entry name" value="HIVI-bd_sf"/>
</dbReference>
<reference evidence="3" key="1">
    <citation type="submission" date="2025-08" db="UniProtKB">
        <authorList>
            <consortium name="Ensembl"/>
        </authorList>
    </citation>
    <scope>IDENTIFICATION</scope>
</reference>
<dbReference type="InterPro" id="IPR035441">
    <property type="entry name" value="TFIIS/LEDGF_dom_sf"/>
</dbReference>
<evidence type="ECO:0000256" key="1">
    <source>
        <dbReference type="SAM" id="MobiDB-lite"/>
    </source>
</evidence>
<protein>
    <submittedName>
        <fullName evidence="3">HDGF like 2</fullName>
    </submittedName>
</protein>
<accession>A0A8C7Y122</accession>
<sequence>RRSPDQGQKRKNPNADQSGSARRKQRRRVSAVSPQLIANLHESFLLEFCNETRSFFGLYPEQSPEEKLQKLHTDIKFALKVDNPDIERCLQALEELEAVPVTSHILQKNAEVIATLKKIRRYKASTAVMEKATDVYNKLKLRFVGKSEVPVKTKMEAKDETADNDEETQNTVNGESREKKNDAEVEEKPEPPAEEDNKDASSSPNRHSPDSPAEQQTGPYEEAAAEEPAVES</sequence>
<feature type="compositionally biased region" description="Acidic residues" evidence="1">
    <location>
        <begin position="223"/>
        <end position="232"/>
    </location>
</feature>
<evidence type="ECO:0000259" key="2">
    <source>
        <dbReference type="Pfam" id="PF11467"/>
    </source>
</evidence>
<name>A0A8C7Y122_9TELE</name>
<feature type="compositionally biased region" description="Basic and acidic residues" evidence="1">
    <location>
        <begin position="175"/>
        <end position="191"/>
    </location>
</feature>
<dbReference type="Pfam" id="PF11467">
    <property type="entry name" value="LEDGF"/>
    <property type="match status" value="1"/>
</dbReference>
<feature type="region of interest" description="Disordered" evidence="1">
    <location>
        <begin position="154"/>
        <end position="232"/>
    </location>
</feature>
<keyword evidence="4" id="KW-1185">Reference proteome</keyword>
<dbReference type="InterPro" id="IPR021567">
    <property type="entry name" value="LEDGF_IBD"/>
</dbReference>
<reference evidence="3" key="2">
    <citation type="submission" date="2025-09" db="UniProtKB">
        <authorList>
            <consortium name="Ensembl"/>
        </authorList>
    </citation>
    <scope>IDENTIFICATION</scope>
</reference>
<feature type="region of interest" description="Disordered" evidence="1">
    <location>
        <begin position="1"/>
        <end position="29"/>
    </location>
</feature>
<proteinExistence type="predicted"/>
<organism evidence="3 4">
    <name type="scientific">Oryzias sinensis</name>
    <name type="common">Chinese medaka</name>
    <dbReference type="NCBI Taxonomy" id="183150"/>
    <lineage>
        <taxon>Eukaryota</taxon>
        <taxon>Metazoa</taxon>
        <taxon>Chordata</taxon>
        <taxon>Craniata</taxon>
        <taxon>Vertebrata</taxon>
        <taxon>Euteleostomi</taxon>
        <taxon>Actinopterygii</taxon>
        <taxon>Neopterygii</taxon>
        <taxon>Teleostei</taxon>
        <taxon>Neoteleostei</taxon>
        <taxon>Acanthomorphata</taxon>
        <taxon>Ovalentaria</taxon>
        <taxon>Atherinomorphae</taxon>
        <taxon>Beloniformes</taxon>
        <taxon>Adrianichthyidae</taxon>
        <taxon>Oryziinae</taxon>
        <taxon>Oryzias</taxon>
    </lineage>
</organism>
<dbReference type="Proteomes" id="UP000694383">
    <property type="component" value="Unplaced"/>
</dbReference>
<dbReference type="Gene3D" id="1.20.930.10">
    <property type="entry name" value="Conserved domain common to transcription factors TFIIS, elongin A, CRSP70"/>
    <property type="match status" value="1"/>
</dbReference>
<evidence type="ECO:0000313" key="4">
    <source>
        <dbReference type="Proteomes" id="UP000694383"/>
    </source>
</evidence>
<dbReference type="SUPFAM" id="SSF140576">
    <property type="entry name" value="HIV integrase-binding domain"/>
    <property type="match status" value="1"/>
</dbReference>
<dbReference type="Ensembl" id="ENSOSIT00000022706.1">
    <property type="protein sequence ID" value="ENSOSIP00000021507.1"/>
    <property type="gene ID" value="ENSOSIG00000011375.1"/>
</dbReference>
<feature type="domain" description="Lens epithelium-derived growth factor integrase-binding" evidence="2">
    <location>
        <begin position="65"/>
        <end position="161"/>
    </location>
</feature>
<evidence type="ECO:0000313" key="3">
    <source>
        <dbReference type="Ensembl" id="ENSOSIP00000021507.1"/>
    </source>
</evidence>
<dbReference type="GeneTree" id="ENSGT00940000153942"/>
<dbReference type="AlphaFoldDB" id="A0A8C7Y122"/>